<dbReference type="Proteomes" id="UP000499080">
    <property type="component" value="Unassembled WGS sequence"/>
</dbReference>
<comment type="caution">
    <text evidence="1">The sequence shown here is derived from an EMBL/GenBank/DDBJ whole genome shotgun (WGS) entry which is preliminary data.</text>
</comment>
<dbReference type="AlphaFoldDB" id="A0A4Y2X9W9"/>
<evidence type="ECO:0000313" key="2">
    <source>
        <dbReference type="Proteomes" id="UP000499080"/>
    </source>
</evidence>
<dbReference type="EMBL" id="BGPR01073433">
    <property type="protein sequence ID" value="GBO46008.1"/>
    <property type="molecule type" value="Genomic_DNA"/>
</dbReference>
<gene>
    <name evidence="1" type="ORF">AVEN_17911_1</name>
</gene>
<protein>
    <submittedName>
        <fullName evidence="1">Uncharacterized protein</fullName>
    </submittedName>
</protein>
<feature type="non-terminal residue" evidence="1">
    <location>
        <position position="1"/>
    </location>
</feature>
<organism evidence="1 2">
    <name type="scientific">Araneus ventricosus</name>
    <name type="common">Orbweaver spider</name>
    <name type="synonym">Epeira ventricosa</name>
    <dbReference type="NCBI Taxonomy" id="182803"/>
    <lineage>
        <taxon>Eukaryota</taxon>
        <taxon>Metazoa</taxon>
        <taxon>Ecdysozoa</taxon>
        <taxon>Arthropoda</taxon>
        <taxon>Chelicerata</taxon>
        <taxon>Arachnida</taxon>
        <taxon>Araneae</taxon>
        <taxon>Araneomorphae</taxon>
        <taxon>Entelegynae</taxon>
        <taxon>Araneoidea</taxon>
        <taxon>Araneidae</taxon>
        <taxon>Araneus</taxon>
    </lineage>
</organism>
<name>A0A4Y2X9W9_ARAVE</name>
<keyword evidence="2" id="KW-1185">Reference proteome</keyword>
<sequence>ADIQAFAFAMIPQLHILPKEFKASQHRIGNFLQGYELPLRRLTTMVKLEDNEVIKHALAFKSFVYGINFIKPLNWEHIVLQKMETQEIQGLKA</sequence>
<evidence type="ECO:0000313" key="1">
    <source>
        <dbReference type="EMBL" id="GBO46008.1"/>
    </source>
</evidence>
<reference evidence="1 2" key="1">
    <citation type="journal article" date="2019" name="Sci. Rep.">
        <title>Orb-weaving spider Araneus ventricosus genome elucidates the spidroin gene catalogue.</title>
        <authorList>
            <person name="Kono N."/>
            <person name="Nakamura H."/>
            <person name="Ohtoshi R."/>
            <person name="Moran D.A.P."/>
            <person name="Shinohara A."/>
            <person name="Yoshida Y."/>
            <person name="Fujiwara M."/>
            <person name="Mori M."/>
            <person name="Tomita M."/>
            <person name="Arakawa K."/>
        </authorList>
    </citation>
    <scope>NUCLEOTIDE SEQUENCE [LARGE SCALE GENOMIC DNA]</scope>
</reference>
<proteinExistence type="predicted"/>
<dbReference type="OrthoDB" id="8123525at2759"/>
<accession>A0A4Y2X9W9</accession>